<feature type="region of interest" description="Disordered" evidence="7">
    <location>
        <begin position="396"/>
        <end position="416"/>
    </location>
</feature>
<keyword evidence="3" id="KW-0677">Repeat</keyword>
<dbReference type="InterPro" id="IPR013087">
    <property type="entry name" value="Znf_C2H2_type"/>
</dbReference>
<dbReference type="InterPro" id="IPR050888">
    <property type="entry name" value="ZnF_C2H2-type_TF"/>
</dbReference>
<feature type="domain" description="C2H2-type" evidence="8">
    <location>
        <begin position="294"/>
        <end position="315"/>
    </location>
</feature>
<evidence type="ECO:0000256" key="7">
    <source>
        <dbReference type="SAM" id="MobiDB-lite"/>
    </source>
</evidence>
<dbReference type="GO" id="GO:0008270">
    <property type="term" value="F:zinc ion binding"/>
    <property type="evidence" value="ECO:0007669"/>
    <property type="project" value="UniProtKB-KW"/>
</dbReference>
<sequence>MSNLDPGLSQWIANFTIQCPICNMTKESEEKLEAHVMQEHFRLQPYKCVQCDERRASFEQMEEHLLAAHRTQDLEMVVSLSSSLRAQLKELMTVARLSQFSIIAGLNQEMKLETNQVLSSEADAVRNRNPSNDIKLPKSEIVAPIPVRRPPLRITNQENNVVFTPEVTKNSVPKVAVSSTPGSSILRPDSNSSSSPKSAFMSFNQVFSNEKGDRRKKGKSAPKIVEEKDENDDSMVQSQDDTNISDSFDVTQTLQSFNDSMASSTSVIEKKKREEPVDVNSKAYKRKLARSVEIECTLCNRSYNNLLRTRHVTYHIYKLDKVYRFMCGFPECSFGSYRRDYVISHMVKSHGDGKGYEVVDKFDDNLRKRFNELYETCFGHPSKAMQLEIIREEKLKRKPEKRKRRSEAKAVKEELSGPDSEWEEGEISEEVIVPKKKERKSCPARLKEGKEGKLEKPNQKKRHCYVCNKSIATYATINTLAHAAVHMLQMHKYHRYACTKCDYKGAMLSNILNHCTNRHQTKDCYEDDIKQWPFELVRDVSLRCYREEGAVYKVMPKWWREENANKIAHCVNGTYYQPNQKLVDENEMKEGARDRVFMEMEYESDGRIEDDQDGRTSANSRSSSRHTPLSLNLSEDEEDDDSLPLFSTEPMHLRLKTEIRSSFNQL</sequence>
<evidence type="ECO:0000256" key="5">
    <source>
        <dbReference type="ARBA" id="ARBA00022833"/>
    </source>
</evidence>
<comment type="caution">
    <text evidence="9">The sequence shown here is derived from an EMBL/GenBank/DDBJ whole genome shotgun (WGS) entry which is preliminary data.</text>
</comment>
<protein>
    <recommendedName>
        <fullName evidence="8">C2H2-type domain-containing protein</fullName>
    </recommendedName>
</protein>
<evidence type="ECO:0000256" key="6">
    <source>
        <dbReference type="ARBA" id="ARBA00023242"/>
    </source>
</evidence>
<keyword evidence="4" id="KW-0863">Zinc-finger</keyword>
<dbReference type="GO" id="GO:0005634">
    <property type="term" value="C:nucleus"/>
    <property type="evidence" value="ECO:0007669"/>
    <property type="project" value="UniProtKB-SubCell"/>
</dbReference>
<dbReference type="PANTHER" id="PTHR24406">
    <property type="entry name" value="TRANSCRIPTIONAL REPRESSOR CTCFL-RELATED"/>
    <property type="match status" value="1"/>
</dbReference>
<keyword evidence="10" id="KW-1185">Reference proteome</keyword>
<keyword evidence="6" id="KW-0539">Nucleus</keyword>
<comment type="subcellular location">
    <subcellularLocation>
        <location evidence="1">Nucleus</location>
    </subcellularLocation>
</comment>
<dbReference type="Proteomes" id="UP000218231">
    <property type="component" value="Unassembled WGS sequence"/>
</dbReference>
<feature type="compositionally biased region" description="Polar residues" evidence="7">
    <location>
        <begin position="234"/>
        <end position="244"/>
    </location>
</feature>
<gene>
    <name evidence="9" type="ORF">WR25_06892</name>
</gene>
<reference evidence="9 10" key="1">
    <citation type="journal article" date="2017" name="Curr. Biol.">
        <title>Genome architecture and evolution of a unichromosomal asexual nematode.</title>
        <authorList>
            <person name="Fradin H."/>
            <person name="Zegar C."/>
            <person name="Gutwein M."/>
            <person name="Lucas J."/>
            <person name="Kovtun M."/>
            <person name="Corcoran D."/>
            <person name="Baugh L.R."/>
            <person name="Kiontke K."/>
            <person name="Gunsalus K."/>
            <person name="Fitch D.H."/>
            <person name="Piano F."/>
        </authorList>
    </citation>
    <scope>NUCLEOTIDE SEQUENCE [LARGE SCALE GENOMIC DNA]</scope>
    <source>
        <strain evidence="9">PF1309</strain>
    </source>
</reference>
<accession>A0A2A2L485</accession>
<evidence type="ECO:0000256" key="2">
    <source>
        <dbReference type="ARBA" id="ARBA00022723"/>
    </source>
</evidence>
<keyword evidence="2" id="KW-0479">Metal-binding</keyword>
<feature type="region of interest" description="Disordered" evidence="7">
    <location>
        <begin position="604"/>
        <end position="645"/>
    </location>
</feature>
<organism evidence="9 10">
    <name type="scientific">Diploscapter pachys</name>
    <dbReference type="NCBI Taxonomy" id="2018661"/>
    <lineage>
        <taxon>Eukaryota</taxon>
        <taxon>Metazoa</taxon>
        <taxon>Ecdysozoa</taxon>
        <taxon>Nematoda</taxon>
        <taxon>Chromadorea</taxon>
        <taxon>Rhabditida</taxon>
        <taxon>Rhabditina</taxon>
        <taxon>Rhabditomorpha</taxon>
        <taxon>Rhabditoidea</taxon>
        <taxon>Rhabditidae</taxon>
        <taxon>Diploscapter</taxon>
    </lineage>
</organism>
<dbReference type="SMART" id="SM00355">
    <property type="entry name" value="ZnF_C2H2"/>
    <property type="match status" value="5"/>
</dbReference>
<evidence type="ECO:0000259" key="8">
    <source>
        <dbReference type="SMART" id="SM00355"/>
    </source>
</evidence>
<evidence type="ECO:0000256" key="1">
    <source>
        <dbReference type="ARBA" id="ARBA00004123"/>
    </source>
</evidence>
<feature type="region of interest" description="Disordered" evidence="7">
    <location>
        <begin position="174"/>
        <end position="244"/>
    </location>
</feature>
<dbReference type="EMBL" id="LIAE01007222">
    <property type="protein sequence ID" value="PAV80887.1"/>
    <property type="molecule type" value="Genomic_DNA"/>
</dbReference>
<feature type="domain" description="C2H2-type" evidence="8">
    <location>
        <begin position="496"/>
        <end position="519"/>
    </location>
</feature>
<name>A0A2A2L485_9BILA</name>
<feature type="domain" description="C2H2-type" evidence="8">
    <location>
        <begin position="46"/>
        <end position="69"/>
    </location>
</feature>
<evidence type="ECO:0000313" key="10">
    <source>
        <dbReference type="Proteomes" id="UP000218231"/>
    </source>
</evidence>
<feature type="domain" description="C2H2-type" evidence="8">
    <location>
        <begin position="17"/>
        <end position="40"/>
    </location>
</feature>
<evidence type="ECO:0000313" key="9">
    <source>
        <dbReference type="EMBL" id="PAV80887.1"/>
    </source>
</evidence>
<feature type="compositionally biased region" description="Basic residues" evidence="7">
    <location>
        <begin position="396"/>
        <end position="406"/>
    </location>
</feature>
<dbReference type="Gene3D" id="3.30.160.60">
    <property type="entry name" value="Classic Zinc Finger"/>
    <property type="match status" value="1"/>
</dbReference>
<evidence type="ECO:0000256" key="4">
    <source>
        <dbReference type="ARBA" id="ARBA00022771"/>
    </source>
</evidence>
<feature type="compositionally biased region" description="Low complexity" evidence="7">
    <location>
        <begin position="183"/>
        <end position="202"/>
    </location>
</feature>
<dbReference type="AlphaFoldDB" id="A0A2A2L485"/>
<evidence type="ECO:0000256" key="3">
    <source>
        <dbReference type="ARBA" id="ARBA00022737"/>
    </source>
</evidence>
<feature type="compositionally biased region" description="Polar residues" evidence="7">
    <location>
        <begin position="615"/>
        <end position="627"/>
    </location>
</feature>
<feature type="domain" description="C2H2-type" evidence="8">
    <location>
        <begin position="325"/>
        <end position="350"/>
    </location>
</feature>
<dbReference type="STRING" id="2018661.A0A2A2L485"/>
<proteinExistence type="predicted"/>
<keyword evidence="5" id="KW-0862">Zinc</keyword>